<comment type="caution">
    <text evidence="2">The sequence shown here is derived from an EMBL/GenBank/DDBJ whole genome shotgun (WGS) entry which is preliminary data.</text>
</comment>
<protein>
    <submittedName>
        <fullName evidence="2">Uncharacterized protein</fullName>
    </submittedName>
</protein>
<gene>
    <name evidence="2" type="ORF">DFH08DRAFT_102360</name>
</gene>
<reference evidence="2" key="1">
    <citation type="submission" date="2023-03" db="EMBL/GenBank/DDBJ databases">
        <title>Massive genome expansion in bonnet fungi (Mycena s.s.) driven by repeated elements and novel gene families across ecological guilds.</title>
        <authorList>
            <consortium name="Lawrence Berkeley National Laboratory"/>
            <person name="Harder C.B."/>
            <person name="Miyauchi S."/>
            <person name="Viragh M."/>
            <person name="Kuo A."/>
            <person name="Thoen E."/>
            <person name="Andreopoulos B."/>
            <person name="Lu D."/>
            <person name="Skrede I."/>
            <person name="Drula E."/>
            <person name="Henrissat B."/>
            <person name="Morin E."/>
            <person name="Kohler A."/>
            <person name="Barry K."/>
            <person name="LaButti K."/>
            <person name="Morin E."/>
            <person name="Salamov A."/>
            <person name="Lipzen A."/>
            <person name="Mereny Z."/>
            <person name="Hegedus B."/>
            <person name="Baldrian P."/>
            <person name="Stursova M."/>
            <person name="Weitz H."/>
            <person name="Taylor A."/>
            <person name="Grigoriev I.V."/>
            <person name="Nagy L.G."/>
            <person name="Martin F."/>
            <person name="Kauserud H."/>
        </authorList>
    </citation>
    <scope>NUCLEOTIDE SEQUENCE</scope>
    <source>
        <strain evidence="2">CBHHK002</strain>
    </source>
</reference>
<name>A0AAD6YY25_9AGAR</name>
<feature type="region of interest" description="Disordered" evidence="1">
    <location>
        <begin position="121"/>
        <end position="155"/>
    </location>
</feature>
<dbReference type="Proteomes" id="UP001218218">
    <property type="component" value="Unassembled WGS sequence"/>
</dbReference>
<dbReference type="AlphaFoldDB" id="A0AAD6YY25"/>
<dbReference type="EMBL" id="JARIHO010000133">
    <property type="protein sequence ID" value="KAJ7301512.1"/>
    <property type="molecule type" value="Genomic_DNA"/>
</dbReference>
<keyword evidence="3" id="KW-1185">Reference proteome</keyword>
<organism evidence="2 3">
    <name type="scientific">Mycena albidolilacea</name>
    <dbReference type="NCBI Taxonomy" id="1033008"/>
    <lineage>
        <taxon>Eukaryota</taxon>
        <taxon>Fungi</taxon>
        <taxon>Dikarya</taxon>
        <taxon>Basidiomycota</taxon>
        <taxon>Agaricomycotina</taxon>
        <taxon>Agaricomycetes</taxon>
        <taxon>Agaricomycetidae</taxon>
        <taxon>Agaricales</taxon>
        <taxon>Marasmiineae</taxon>
        <taxon>Mycenaceae</taxon>
        <taxon>Mycena</taxon>
    </lineage>
</organism>
<evidence type="ECO:0000256" key="1">
    <source>
        <dbReference type="SAM" id="MobiDB-lite"/>
    </source>
</evidence>
<sequence length="155" mass="17317">MGHVENYIGGETILRDRAASGPSSDVIFRILTSFFFALLWRCDTAGVVHTHHWCLVTISSRWHRSLILDRGLSCRSGSYLHTASVRIRLHHRLGTPRGFRHLGFPPLLSSPACCYSLSFSVSTQPPSPRTRPANLRNPPPRRENPHSPQTALNAA</sequence>
<evidence type="ECO:0000313" key="3">
    <source>
        <dbReference type="Proteomes" id="UP001218218"/>
    </source>
</evidence>
<proteinExistence type="predicted"/>
<accession>A0AAD6YY25</accession>
<evidence type="ECO:0000313" key="2">
    <source>
        <dbReference type="EMBL" id="KAJ7301512.1"/>
    </source>
</evidence>